<dbReference type="EMBL" id="LAZR01004841">
    <property type="protein sequence ID" value="KKN05111.1"/>
    <property type="molecule type" value="Genomic_DNA"/>
</dbReference>
<accession>A0A0F9PVM5</accession>
<name>A0A0F9PVM5_9ZZZZ</name>
<protein>
    <submittedName>
        <fullName evidence="1">Uncharacterized protein</fullName>
    </submittedName>
</protein>
<proteinExistence type="predicted"/>
<sequence>MTEPHPGDLHRKWDEQTLTVEDIVPKVTAYGIQRKVPLTLEEVMSISRQIHKAYRKYHNPTHYAGEFILALAEDRVSRVFSVADNLNERALIVYHYYFYNCVPGDWREVFR</sequence>
<comment type="caution">
    <text evidence="1">The sequence shown here is derived from an EMBL/GenBank/DDBJ whole genome shotgun (WGS) entry which is preliminary data.</text>
</comment>
<dbReference type="AlphaFoldDB" id="A0A0F9PVM5"/>
<organism evidence="1">
    <name type="scientific">marine sediment metagenome</name>
    <dbReference type="NCBI Taxonomy" id="412755"/>
    <lineage>
        <taxon>unclassified sequences</taxon>
        <taxon>metagenomes</taxon>
        <taxon>ecological metagenomes</taxon>
    </lineage>
</organism>
<evidence type="ECO:0000313" key="1">
    <source>
        <dbReference type="EMBL" id="KKN05111.1"/>
    </source>
</evidence>
<gene>
    <name evidence="1" type="ORF">LCGC14_1090660</name>
</gene>
<reference evidence="1" key="1">
    <citation type="journal article" date="2015" name="Nature">
        <title>Complex archaea that bridge the gap between prokaryotes and eukaryotes.</title>
        <authorList>
            <person name="Spang A."/>
            <person name="Saw J.H."/>
            <person name="Jorgensen S.L."/>
            <person name="Zaremba-Niedzwiedzka K."/>
            <person name="Martijn J."/>
            <person name="Lind A.E."/>
            <person name="van Eijk R."/>
            <person name="Schleper C."/>
            <person name="Guy L."/>
            <person name="Ettema T.J."/>
        </authorList>
    </citation>
    <scope>NUCLEOTIDE SEQUENCE</scope>
</reference>